<protein>
    <submittedName>
        <fullName evidence="3">Uncharacterized protein</fullName>
    </submittedName>
</protein>
<comment type="caution">
    <text evidence="3">The sequence shown here is derived from an EMBL/GenBank/DDBJ whole genome shotgun (WGS) entry which is preliminary data.</text>
</comment>
<gene>
    <name evidence="3" type="ORF">OD816_001609</name>
</gene>
<dbReference type="Proteomes" id="UP001144110">
    <property type="component" value="Unassembled WGS sequence"/>
</dbReference>
<name>A0AAE3P6D2_9BACT</name>
<dbReference type="EMBL" id="JAPHEG010000010">
    <property type="protein sequence ID" value="MDF2954364.1"/>
    <property type="molecule type" value="Genomic_DNA"/>
</dbReference>
<evidence type="ECO:0000256" key="2">
    <source>
        <dbReference type="SAM" id="Phobius"/>
    </source>
</evidence>
<dbReference type="AlphaFoldDB" id="A0AAE3P6D2"/>
<keyword evidence="2" id="KW-0472">Membrane</keyword>
<organism evidence="3 4">
    <name type="scientific">Candidatus Thermodesulfobacterium syntrophicum</name>
    <dbReference type="NCBI Taxonomy" id="3060442"/>
    <lineage>
        <taxon>Bacteria</taxon>
        <taxon>Pseudomonadati</taxon>
        <taxon>Thermodesulfobacteriota</taxon>
        <taxon>Thermodesulfobacteria</taxon>
        <taxon>Thermodesulfobacteriales</taxon>
        <taxon>Thermodesulfobacteriaceae</taxon>
        <taxon>Thermodesulfobacterium</taxon>
    </lineage>
</organism>
<reference evidence="3" key="1">
    <citation type="submission" date="2022-11" db="EMBL/GenBank/DDBJ databases">
        <title>Candidatus Alkanophaga archaea from heated hydrothermal vent sediment oxidize petroleum alkanes.</title>
        <authorList>
            <person name="Zehnle H."/>
            <person name="Laso-Perez R."/>
            <person name="Lipp J."/>
            <person name="Teske A."/>
            <person name="Wegener G."/>
        </authorList>
    </citation>
    <scope>NUCLEOTIDE SEQUENCE</scope>
    <source>
        <strain evidence="3">MCA70</strain>
    </source>
</reference>
<feature type="region of interest" description="Disordered" evidence="1">
    <location>
        <begin position="82"/>
        <end position="108"/>
    </location>
</feature>
<evidence type="ECO:0000313" key="3">
    <source>
        <dbReference type="EMBL" id="MDF2954364.1"/>
    </source>
</evidence>
<sequence length="108" mass="12960">MKIKILQGEMKMLKNFSIFVLVFYLIAFPSLIYGKKGNSPKELRGAGIGKEVSREARTLKECEEKENFGEWVRERARDKQRIEIHKEMTKKQRKKRRKREKENKFNID</sequence>
<evidence type="ECO:0000313" key="4">
    <source>
        <dbReference type="Proteomes" id="UP001144110"/>
    </source>
</evidence>
<accession>A0AAE3P6D2</accession>
<keyword evidence="2" id="KW-0812">Transmembrane</keyword>
<evidence type="ECO:0000256" key="1">
    <source>
        <dbReference type="SAM" id="MobiDB-lite"/>
    </source>
</evidence>
<proteinExistence type="predicted"/>
<keyword evidence="2" id="KW-1133">Transmembrane helix</keyword>
<feature type="transmembrane region" description="Helical" evidence="2">
    <location>
        <begin position="12"/>
        <end position="33"/>
    </location>
</feature>